<gene>
    <name evidence="13" type="ORF">CLEI1391_LOCUS1384</name>
</gene>
<keyword evidence="5" id="KW-0346">Stress response</keyword>
<keyword evidence="4" id="KW-0805">Transcription regulation</keyword>
<comment type="subunit">
    <text evidence="2">Homotrimer.</text>
</comment>
<evidence type="ECO:0000256" key="3">
    <source>
        <dbReference type="ARBA" id="ARBA00022553"/>
    </source>
</evidence>
<accession>A0A7S0R2N9</accession>
<dbReference type="InterPro" id="IPR036390">
    <property type="entry name" value="WH_DNA-bd_sf"/>
</dbReference>
<dbReference type="PANTHER" id="PTHR10015">
    <property type="entry name" value="HEAT SHOCK TRANSCRIPTION FACTOR"/>
    <property type="match status" value="1"/>
</dbReference>
<evidence type="ECO:0000256" key="8">
    <source>
        <dbReference type="ARBA" id="ARBA00023242"/>
    </source>
</evidence>
<dbReference type="FunFam" id="1.10.10.10:FF:000037">
    <property type="entry name" value="Heat stress transcription factor B-4"/>
    <property type="match status" value="1"/>
</dbReference>
<evidence type="ECO:0000256" key="7">
    <source>
        <dbReference type="ARBA" id="ARBA00023163"/>
    </source>
</evidence>
<dbReference type="Pfam" id="PF00447">
    <property type="entry name" value="HSF_DNA-bind"/>
    <property type="match status" value="1"/>
</dbReference>
<dbReference type="AlphaFoldDB" id="A0A7S0R2N9"/>
<feature type="compositionally biased region" description="Low complexity" evidence="11">
    <location>
        <begin position="498"/>
        <end position="512"/>
    </location>
</feature>
<keyword evidence="7" id="KW-0804">Transcription</keyword>
<feature type="region of interest" description="Disordered" evidence="11">
    <location>
        <begin position="712"/>
        <end position="766"/>
    </location>
</feature>
<evidence type="ECO:0000256" key="6">
    <source>
        <dbReference type="ARBA" id="ARBA00023125"/>
    </source>
</evidence>
<dbReference type="PROSITE" id="PS00434">
    <property type="entry name" value="HSF_DOMAIN"/>
    <property type="match status" value="1"/>
</dbReference>
<feature type="coiled-coil region" evidence="10">
    <location>
        <begin position="587"/>
        <end position="635"/>
    </location>
</feature>
<dbReference type="GO" id="GO:0043565">
    <property type="term" value="F:sequence-specific DNA binding"/>
    <property type="evidence" value="ECO:0007669"/>
    <property type="project" value="InterPro"/>
</dbReference>
<evidence type="ECO:0000256" key="11">
    <source>
        <dbReference type="SAM" id="MobiDB-lite"/>
    </source>
</evidence>
<dbReference type="SUPFAM" id="SSF46785">
    <property type="entry name" value="Winged helix' DNA-binding domain"/>
    <property type="match status" value="1"/>
</dbReference>
<feature type="region of interest" description="Disordered" evidence="11">
    <location>
        <begin position="100"/>
        <end position="161"/>
    </location>
</feature>
<evidence type="ECO:0000256" key="10">
    <source>
        <dbReference type="SAM" id="Coils"/>
    </source>
</evidence>
<keyword evidence="8" id="KW-0539">Nucleus</keyword>
<feature type="compositionally biased region" description="Low complexity" evidence="11">
    <location>
        <begin position="735"/>
        <end position="749"/>
    </location>
</feature>
<feature type="compositionally biased region" description="Low complexity" evidence="11">
    <location>
        <begin position="319"/>
        <end position="340"/>
    </location>
</feature>
<reference evidence="13" key="1">
    <citation type="submission" date="2021-01" db="EMBL/GenBank/DDBJ databases">
        <authorList>
            <person name="Corre E."/>
            <person name="Pelletier E."/>
            <person name="Niang G."/>
            <person name="Scheremetjew M."/>
            <person name="Finn R."/>
            <person name="Kale V."/>
            <person name="Holt S."/>
            <person name="Cochrane G."/>
            <person name="Meng A."/>
            <person name="Brown T."/>
            <person name="Cohen L."/>
        </authorList>
    </citation>
    <scope>NUCLEOTIDE SEQUENCE</scope>
    <source>
        <strain evidence="13">SAG 11-49</strain>
    </source>
</reference>
<evidence type="ECO:0000256" key="2">
    <source>
        <dbReference type="ARBA" id="ARBA00011233"/>
    </source>
</evidence>
<evidence type="ECO:0000256" key="4">
    <source>
        <dbReference type="ARBA" id="ARBA00023015"/>
    </source>
</evidence>
<keyword evidence="3" id="KW-0597">Phosphoprotein</keyword>
<evidence type="ECO:0000256" key="9">
    <source>
        <dbReference type="RuleBase" id="RU004020"/>
    </source>
</evidence>
<feature type="compositionally biased region" description="Low complexity" evidence="11">
    <location>
        <begin position="543"/>
        <end position="555"/>
    </location>
</feature>
<evidence type="ECO:0000313" key="13">
    <source>
        <dbReference type="EMBL" id="CAD8665420.1"/>
    </source>
</evidence>
<organism evidence="13">
    <name type="scientific">Chlamydomonas leiostraca</name>
    <dbReference type="NCBI Taxonomy" id="1034604"/>
    <lineage>
        <taxon>Eukaryota</taxon>
        <taxon>Viridiplantae</taxon>
        <taxon>Chlorophyta</taxon>
        <taxon>core chlorophytes</taxon>
        <taxon>Chlorophyceae</taxon>
        <taxon>CS clade</taxon>
        <taxon>Chlamydomonadales</taxon>
        <taxon>Chlamydomonadaceae</taxon>
        <taxon>Chlamydomonas</taxon>
    </lineage>
</organism>
<dbReference type="EMBL" id="HBFB01002666">
    <property type="protein sequence ID" value="CAD8665420.1"/>
    <property type="molecule type" value="Transcribed_RNA"/>
</dbReference>
<evidence type="ECO:0000259" key="12">
    <source>
        <dbReference type="PROSITE" id="PS00434"/>
    </source>
</evidence>
<comment type="subcellular location">
    <subcellularLocation>
        <location evidence="1">Nucleus</location>
    </subcellularLocation>
</comment>
<proteinExistence type="inferred from homology"/>
<dbReference type="InterPro" id="IPR036388">
    <property type="entry name" value="WH-like_DNA-bd_sf"/>
</dbReference>
<evidence type="ECO:0000256" key="1">
    <source>
        <dbReference type="ARBA" id="ARBA00004123"/>
    </source>
</evidence>
<keyword evidence="10" id="KW-0175">Coiled coil</keyword>
<feature type="coiled-coil region" evidence="10">
    <location>
        <begin position="660"/>
        <end position="701"/>
    </location>
</feature>
<evidence type="ECO:0000256" key="5">
    <source>
        <dbReference type="ARBA" id="ARBA00023016"/>
    </source>
</evidence>
<feature type="region of interest" description="Disordered" evidence="11">
    <location>
        <begin position="291"/>
        <end position="347"/>
    </location>
</feature>
<dbReference type="PANTHER" id="PTHR10015:SF427">
    <property type="entry name" value="HEAT SHOCK FACTOR PROTEIN"/>
    <property type="match status" value="1"/>
</dbReference>
<feature type="compositionally biased region" description="Polar residues" evidence="11">
    <location>
        <begin position="529"/>
        <end position="542"/>
    </location>
</feature>
<feature type="compositionally biased region" description="Gly residues" evidence="11">
    <location>
        <begin position="482"/>
        <end position="497"/>
    </location>
</feature>
<keyword evidence="6" id="KW-0238">DNA-binding</keyword>
<dbReference type="SMART" id="SM00415">
    <property type="entry name" value="HSF"/>
    <property type="match status" value="1"/>
</dbReference>
<dbReference type="GO" id="GO:0005634">
    <property type="term" value="C:nucleus"/>
    <property type="evidence" value="ECO:0007669"/>
    <property type="project" value="UniProtKB-SubCell"/>
</dbReference>
<comment type="similarity">
    <text evidence="9">Belongs to the HSF family.</text>
</comment>
<dbReference type="InterPro" id="IPR000232">
    <property type="entry name" value="HSF_DNA-bd"/>
</dbReference>
<feature type="compositionally biased region" description="Gly residues" evidence="11">
    <location>
        <begin position="556"/>
        <end position="574"/>
    </location>
</feature>
<feature type="region of interest" description="Disordered" evidence="11">
    <location>
        <begin position="478"/>
        <end position="579"/>
    </location>
</feature>
<protein>
    <recommendedName>
        <fullName evidence="12">HSF-type DNA-binding domain-containing protein</fullName>
    </recommendedName>
</protein>
<dbReference type="Gene3D" id="1.10.10.10">
    <property type="entry name" value="Winged helix-like DNA-binding domain superfamily/Winged helix DNA-binding domain"/>
    <property type="match status" value="1"/>
</dbReference>
<feature type="domain" description="HSF-type DNA-binding" evidence="12">
    <location>
        <begin position="49"/>
        <end position="73"/>
    </location>
</feature>
<dbReference type="PRINTS" id="PR00056">
    <property type="entry name" value="HSFDOMAIN"/>
</dbReference>
<sequence length="766" mass="76342">MSAKSGPAPFLKKSYELVDDPATDSIISWSSTGNSFVVWRPAEFARDLLPQYFKHNNFSSFVRQLNTYGFRKVDPDRWEFANEAFKRGQRDLLNGIVRRKPATQQPGPGGGYPAGPGQGPDGYMGPPVGPMMGDGGLLPPPFPLDLSSGMAGPPGPQASYPAGPASAPIAIPTLASPGHAMSTPAAAPGLVLPPATAAAPAGANPPGMDAAAGAGSSAFSRPSPRAGTLLLDALVAAGSASLAAASNVQPAPVSAALPASTDIAAGHDKLSNLMQEYLKPGQHIMQSIAGQPALGVGDNGGAPPSSGAGATSGSGSGQADGAAGPSGTSASSGMATSGTAEDPNGCMDVDEMAKMHKRSRAQLYQADSLQPPQGADGASAPTAMCVDEAAGQEEPGEMAAAGSGALPYAATAPAPGATAGAGAPQGIVRPVAQSLPLMTTHLLAEMAGQLGRLAALANEVEGLKEENLALRRSVDQLRLNTGTGGSGQTGKMPGGPSGIAAAIAAGQASPSPEAGLQDGSNGAGAPAVGSQNAALAPETNSESSAGAVSSGHGAANAGGSGGSGGKAGGGGVNGPMGRHPQQLEEMLAQHQERYWALKLRNDEVEQQMAAQRQQTQAQEERTAALEAKLAAAEAHQKQAYDTAELARSLSEALAAQRIAAAEVHAARNALEARLQAAESVNAEQKQARQALEAKVAALEAVLKGGPWLSNATAAGEDMPADQPSTSLADPGAATGGSDNSTPGTSTTTTQANARATVASPFQLEQH</sequence>
<name>A0A7S0R2N9_9CHLO</name>
<feature type="compositionally biased region" description="Gly residues" evidence="11">
    <location>
        <begin position="107"/>
        <end position="122"/>
    </location>
</feature>
<dbReference type="GO" id="GO:0003700">
    <property type="term" value="F:DNA-binding transcription factor activity"/>
    <property type="evidence" value="ECO:0007669"/>
    <property type="project" value="InterPro"/>
</dbReference>